<comment type="domain">
    <text evidence="5">The RxLR-dEER motif acts to carry the protein into the host cell cytoplasm through binding to cell surface phosphatidylinositol-3-phosphate.</text>
</comment>
<dbReference type="InterPro" id="IPR031825">
    <property type="entry name" value="RXLR"/>
</dbReference>
<reference evidence="7" key="1">
    <citation type="submission" date="2017-03" db="EMBL/GenBank/DDBJ databases">
        <title>Phytopthora megakarya and P. palmivora, two closely related causual agents of cacao black pod achieved similar genome size and gene model numbers by different mechanisms.</title>
        <authorList>
            <person name="Ali S."/>
            <person name="Shao J."/>
            <person name="Larry D.J."/>
            <person name="Kronmiller B."/>
            <person name="Shen D."/>
            <person name="Strem M.D."/>
            <person name="Melnick R.L."/>
            <person name="Guiltinan M.J."/>
            <person name="Tyler B.M."/>
            <person name="Meinhardt L.W."/>
            <person name="Bailey B.A."/>
        </authorList>
    </citation>
    <scope>NUCLEOTIDE SEQUENCE [LARGE SCALE GENOMIC DNA]</scope>
    <source>
        <strain evidence="7">zdho120</strain>
    </source>
</reference>
<evidence type="ECO:0000313" key="7">
    <source>
        <dbReference type="Proteomes" id="UP000198211"/>
    </source>
</evidence>
<keyword evidence="7" id="KW-1185">Reference proteome</keyword>
<accession>A0A225UHS6</accession>
<feature type="non-terminal residue" evidence="6">
    <location>
        <position position="222"/>
    </location>
</feature>
<evidence type="ECO:0000313" key="6">
    <source>
        <dbReference type="EMBL" id="OWY92602.1"/>
    </source>
</evidence>
<gene>
    <name evidence="6" type="ORF">PHMEG_00038330</name>
</gene>
<dbReference type="EMBL" id="NBNE01017717">
    <property type="protein sequence ID" value="OWY92602.1"/>
    <property type="molecule type" value="Genomic_DNA"/>
</dbReference>
<proteinExistence type="inferred from homology"/>
<evidence type="ECO:0000256" key="2">
    <source>
        <dbReference type="ARBA" id="ARBA00010400"/>
    </source>
</evidence>
<name>A0A225UHS6_9STRA</name>
<feature type="signal peptide" evidence="5">
    <location>
        <begin position="1"/>
        <end position="19"/>
    </location>
</feature>
<dbReference type="AlphaFoldDB" id="A0A225UHS6"/>
<protein>
    <recommendedName>
        <fullName evidence="5">RxLR effector protein</fullName>
    </recommendedName>
</protein>
<keyword evidence="4 5" id="KW-0732">Signal</keyword>
<feature type="chain" id="PRO_5044949515" description="RxLR effector protein" evidence="5">
    <location>
        <begin position="20"/>
        <end position="222"/>
    </location>
</feature>
<evidence type="ECO:0000256" key="5">
    <source>
        <dbReference type="RuleBase" id="RU367124"/>
    </source>
</evidence>
<comment type="similarity">
    <text evidence="2 5">Belongs to the RxLR effector family.</text>
</comment>
<dbReference type="Proteomes" id="UP000198211">
    <property type="component" value="Unassembled WGS sequence"/>
</dbReference>
<dbReference type="Pfam" id="PF16810">
    <property type="entry name" value="RXLR"/>
    <property type="match status" value="1"/>
</dbReference>
<evidence type="ECO:0000256" key="3">
    <source>
        <dbReference type="ARBA" id="ARBA00022525"/>
    </source>
</evidence>
<evidence type="ECO:0000256" key="4">
    <source>
        <dbReference type="ARBA" id="ARBA00022729"/>
    </source>
</evidence>
<organism evidence="6 7">
    <name type="scientific">Phytophthora megakarya</name>
    <dbReference type="NCBI Taxonomy" id="4795"/>
    <lineage>
        <taxon>Eukaryota</taxon>
        <taxon>Sar</taxon>
        <taxon>Stramenopiles</taxon>
        <taxon>Oomycota</taxon>
        <taxon>Peronosporomycetes</taxon>
        <taxon>Peronosporales</taxon>
        <taxon>Peronosporaceae</taxon>
        <taxon>Phytophthora</taxon>
    </lineage>
</organism>
<comment type="subcellular location">
    <subcellularLocation>
        <location evidence="1 5">Secreted</location>
    </subcellularLocation>
</comment>
<comment type="function">
    <text evidence="5">Effector that suppresses plant defense responses during pathogen infection.</text>
</comment>
<evidence type="ECO:0000256" key="1">
    <source>
        <dbReference type="ARBA" id="ARBA00004613"/>
    </source>
</evidence>
<keyword evidence="3 5" id="KW-0964">Secreted</keyword>
<dbReference type="OrthoDB" id="128001at2759"/>
<sequence length="222" mass="24492">MRVYYIVLLAATLSATINAEVTHSSPRLLSERQSHLTTRHLRSLKSTNTDQEERINFGGLEIKVSFIDDMLERAKMSPTFKAMVDKGAPAADALKAFTVSKTADDVLDTPAWKEWAQYVIYRAVKKNEAPDEALGAAMSVAYTPAGLSSLVAKSMTNPKTKTIAKALEQSQINRWLDGNYKPSAIFKTLSLEKTDDIFGSPAYGTFGTFLTAYNKKNPSKMV</sequence>
<comment type="caution">
    <text evidence="6">The sequence shown here is derived from an EMBL/GenBank/DDBJ whole genome shotgun (WGS) entry which is preliminary data.</text>
</comment>